<feature type="chain" id="PRO_5045504545" evidence="1">
    <location>
        <begin position="25"/>
        <end position="467"/>
    </location>
</feature>
<evidence type="ECO:0000313" key="2">
    <source>
        <dbReference type="EMBL" id="UXZ98415.1"/>
    </source>
</evidence>
<protein>
    <submittedName>
        <fullName evidence="2">DKNYY domain-containing protein</fullName>
    </submittedName>
</protein>
<reference evidence="2" key="1">
    <citation type="submission" date="2021-08" db="EMBL/GenBank/DDBJ databases">
        <title>Complete genome sequence of Pseudomonas phytophila.</title>
        <authorList>
            <person name="Weir B.S."/>
            <person name="Templeton M.D."/>
            <person name="Arshed S."/>
            <person name="Andersen M.T."/>
            <person name="Jayaraman J."/>
        </authorList>
    </citation>
    <scope>NUCLEOTIDE SEQUENCE</scope>
    <source>
        <strain evidence="2">ICMP 23753</strain>
    </source>
</reference>
<name>A0ABY6FKE4_9PSED</name>
<proteinExistence type="predicted"/>
<dbReference type="Proteomes" id="UP001063228">
    <property type="component" value="Chromosome"/>
</dbReference>
<accession>A0ABY6FKE4</accession>
<dbReference type="EMBL" id="CP081201">
    <property type="protein sequence ID" value="UXZ98415.1"/>
    <property type="molecule type" value="Genomic_DNA"/>
</dbReference>
<keyword evidence="3" id="KW-1185">Reference proteome</keyword>
<keyword evidence="1" id="KW-0732">Signal</keyword>
<feature type="signal peptide" evidence="1">
    <location>
        <begin position="1"/>
        <end position="24"/>
    </location>
</feature>
<dbReference type="Pfam" id="PF13644">
    <property type="entry name" value="DKNYY"/>
    <property type="match status" value="1"/>
</dbReference>
<dbReference type="RefSeq" id="WP_263271580.1">
    <property type="nucleotide sequence ID" value="NZ_CP081201.1"/>
</dbReference>
<organism evidence="2 3">
    <name type="scientific">Pseudomonas phytophila</name>
    <dbReference type="NCBI Taxonomy" id="2867264"/>
    <lineage>
        <taxon>Bacteria</taxon>
        <taxon>Pseudomonadati</taxon>
        <taxon>Pseudomonadota</taxon>
        <taxon>Gammaproteobacteria</taxon>
        <taxon>Pseudomonadales</taxon>
        <taxon>Pseudomonadaceae</taxon>
        <taxon>Pseudomonas</taxon>
    </lineage>
</organism>
<evidence type="ECO:0000313" key="3">
    <source>
        <dbReference type="Proteomes" id="UP001063228"/>
    </source>
</evidence>
<gene>
    <name evidence="2" type="ORF">K3169_11380</name>
</gene>
<sequence>MKNWNAIRVLWGAVVLASSSAVHAYTVNECTENWYPLAKPGERSYEQHPEKKGICVEQKITVKGRQLVEIGGKGYFMTDSKRESTACPRSGDGVGIPIPACILPSKMQRNVVHEERGYHLMTPHGADLRRLGDSWYSTDGRTVFLTPTPIEGADPETFQAFDTSGADEHDDWAKDRNHIYHDDKPMPDMAVGEMQFIGPFVINAGRVFEVVLSSVKERPDVLPTLTMLAPQNLNHLSLVSDGRRLYLRGKAVNSLNELDGYYAPDIKTLSPTCPVAGHPELRCKANHPQVFDNGPESRLALAGKDVLYFRGVNDVKRISNVPDLVFFRPDNTPYVLGISGQRLYTISGPGTSPVAGSSFRGHISGPIAGALVDEEGFITSFPQSNIKKCSANSRVPAWPKAGDSSRLGALRQLAETETPKGFAVALENERYRYLFVSREKRSAGDTVIDRSDGRRVLADCRQDQAGF</sequence>
<dbReference type="InterPro" id="IPR027375">
    <property type="entry name" value="DKNYY"/>
</dbReference>
<evidence type="ECO:0000256" key="1">
    <source>
        <dbReference type="SAM" id="SignalP"/>
    </source>
</evidence>